<gene>
    <name evidence="1" type="ORF">JYE49_04210</name>
</gene>
<dbReference type="EMBL" id="CP068393">
    <property type="protein sequence ID" value="QUC67910.1"/>
    <property type="molecule type" value="Genomic_DNA"/>
</dbReference>
<dbReference type="Proteomes" id="UP000682782">
    <property type="component" value="Chromosome"/>
</dbReference>
<evidence type="ECO:0000313" key="1">
    <source>
        <dbReference type="EMBL" id="QUC67910.1"/>
    </source>
</evidence>
<accession>A0AC61MXZ9</accession>
<organism evidence="1 2">
    <name type="scientific">Aristaeella hokkaidonensis</name>
    <dbReference type="NCBI Taxonomy" id="3046382"/>
    <lineage>
        <taxon>Bacteria</taxon>
        <taxon>Bacillati</taxon>
        <taxon>Bacillota</taxon>
        <taxon>Clostridia</taxon>
        <taxon>Eubacteriales</taxon>
        <taxon>Aristaeellaceae</taxon>
        <taxon>Aristaeella</taxon>
    </lineage>
</organism>
<keyword evidence="2" id="KW-1185">Reference proteome</keyword>
<reference evidence="1" key="1">
    <citation type="submission" date="2021-01" db="EMBL/GenBank/DDBJ databases">
        <title>Complete genome sequence of Clostridiales bacterium R-7.</title>
        <authorList>
            <person name="Mahoney-Kurpe S.C."/>
            <person name="Palevich N."/>
            <person name="Koike S."/>
            <person name="Moon C.D."/>
            <person name="Attwood G.T."/>
        </authorList>
    </citation>
    <scope>NUCLEOTIDE SEQUENCE</scope>
    <source>
        <strain evidence="1">R-7</strain>
    </source>
</reference>
<name>A0AC61MXZ9_9FIRM</name>
<proteinExistence type="predicted"/>
<sequence length="619" mass="70413">MDLNDKIEKILEKVQKAPRYTGGEMNTEVKGWDECPLHFGFCFPDTYEVGMSHLGMKILYGLINRESWSLCERFFMPWTDMIALMEEEQLPLLSMESRHPLNAFDVIGFTLQYEMSFSNILAMLKMGGVPLESSERGETDPIVVAGGPCAFNPEPLADFIDAFMIGDGEDVMTELNRVILERKEKGLSREACLKKLAQLEGVYVPSLYDVTYNEDGTVASVTPNCAEAPATVRKRVVVDLNNTYYPEEFPVPYTEVIFDRIMLEIMRGCTRGCRFCQAGILYRPVRERSMEKLIDLAEKLLNSTGYEEISLSSLSSGDYSCLPELIRELMKRMKEKRISISLPSLRIDSVLKESLEETQQVRKTSLTFAPEAGTQRMRDVINKGVTEEDLLGKVRDAFEGGWSSVKLYFMSGLPTETTEDLDGIADLARKVIAEYFNVPKTQRAKGLRVTVSVSVFVPKPFTPFQWAAQDTLDAIIAKQEHLRQVLNIKGVTFHWHEPYVSFLEACFARGDRRMGRVLRSAFEKGCILDGWNETFRYDLWMEAFRDCGLDPAFYAHRARTKEEVLPWDHIDSGVTKQFLWHEKEKSERAETTKDCRKGCNGCGLQRWKGVCSYANAGSV</sequence>
<protein>
    <submittedName>
        <fullName evidence="1">TIGR03960 family B12-binding radical SAM protein</fullName>
    </submittedName>
</protein>
<evidence type="ECO:0000313" key="2">
    <source>
        <dbReference type="Proteomes" id="UP000682782"/>
    </source>
</evidence>